<feature type="transmembrane region" description="Helical" evidence="2">
    <location>
        <begin position="84"/>
        <end position="103"/>
    </location>
</feature>
<organism evidence="3 4">
    <name type="scientific">Diaporthe eres</name>
    <name type="common">Phomopsis oblonga</name>
    <dbReference type="NCBI Taxonomy" id="83184"/>
    <lineage>
        <taxon>Eukaryota</taxon>
        <taxon>Fungi</taxon>
        <taxon>Dikarya</taxon>
        <taxon>Ascomycota</taxon>
        <taxon>Pezizomycotina</taxon>
        <taxon>Sordariomycetes</taxon>
        <taxon>Sordariomycetidae</taxon>
        <taxon>Diaporthales</taxon>
        <taxon>Diaporthaceae</taxon>
        <taxon>Diaporthe</taxon>
        <taxon>Diaporthe eres species complex</taxon>
    </lineage>
</organism>
<feature type="transmembrane region" description="Helical" evidence="2">
    <location>
        <begin position="192"/>
        <end position="213"/>
    </location>
</feature>
<evidence type="ECO:0000313" key="3">
    <source>
        <dbReference type="EMBL" id="KAK7726111.1"/>
    </source>
</evidence>
<dbReference type="PANTHER" id="PTHR38848:SF3">
    <property type="entry name" value="G-PROTEIN COUPLED RECEPTORS FAMILY 3 PROFILE DOMAIN-CONTAINING PROTEIN"/>
    <property type="match status" value="1"/>
</dbReference>
<sequence length="266" mass="29718">MAPPLVGGLASRADSDIGSEPGRGLRLEEALPGSIAGVLTSLVAMSFVFHFLGGSGNKIMRLQKLWLRRYTVQRYRQVSRWRNLSYIDWLILALFVDSWLFYASSTVLQFGGFDMNVDSRACAAGSYICVVGYFISKYVIRDNGRGRLKSKLYILNLVAVLLGYVAWLPVYMVFHISHNNSGVCIIGVHQRFLSTAFACDVGINLWLTSWFLYPLMKLKPQGTNRLKAIVCPRRASQDADSSVVRLYNLARRTFLGSVITLTATSL</sequence>
<keyword evidence="2" id="KW-1133">Transmembrane helix</keyword>
<dbReference type="EMBL" id="JAKNSF020000045">
    <property type="protein sequence ID" value="KAK7726111.1"/>
    <property type="molecule type" value="Genomic_DNA"/>
</dbReference>
<name>A0ABR1P4D0_DIAER</name>
<proteinExistence type="predicted"/>
<feature type="transmembrane region" description="Helical" evidence="2">
    <location>
        <begin position="30"/>
        <end position="52"/>
    </location>
</feature>
<dbReference type="Proteomes" id="UP001430848">
    <property type="component" value="Unassembled WGS sequence"/>
</dbReference>
<accession>A0ABR1P4D0</accession>
<dbReference type="PANTHER" id="PTHR38848">
    <property type="entry name" value="G-PROTEIN COUPLED RECEPTORS FAMILY 3 PROFILE DOMAIN-CONTAINING PROTEIN"/>
    <property type="match status" value="1"/>
</dbReference>
<evidence type="ECO:0000256" key="1">
    <source>
        <dbReference type="SAM" id="MobiDB-lite"/>
    </source>
</evidence>
<feature type="transmembrane region" description="Helical" evidence="2">
    <location>
        <begin position="152"/>
        <end position="172"/>
    </location>
</feature>
<feature type="region of interest" description="Disordered" evidence="1">
    <location>
        <begin position="1"/>
        <end position="21"/>
    </location>
</feature>
<comment type="caution">
    <text evidence="3">The sequence shown here is derived from an EMBL/GenBank/DDBJ whole genome shotgun (WGS) entry which is preliminary data.</text>
</comment>
<gene>
    <name evidence="3" type="ORF">SLS63_007788</name>
</gene>
<feature type="transmembrane region" description="Helical" evidence="2">
    <location>
        <begin position="123"/>
        <end position="140"/>
    </location>
</feature>
<protein>
    <submittedName>
        <fullName evidence="3">Uncharacterized protein</fullName>
    </submittedName>
</protein>
<reference evidence="3 4" key="1">
    <citation type="submission" date="2024-02" db="EMBL/GenBank/DDBJ databases">
        <title>De novo assembly and annotation of 12 fungi associated with fruit tree decline syndrome in Ontario, Canada.</title>
        <authorList>
            <person name="Sulman M."/>
            <person name="Ellouze W."/>
            <person name="Ilyukhin E."/>
        </authorList>
    </citation>
    <scope>NUCLEOTIDE SEQUENCE [LARGE SCALE GENOMIC DNA]</scope>
    <source>
        <strain evidence="3 4">M169</strain>
    </source>
</reference>
<evidence type="ECO:0000256" key="2">
    <source>
        <dbReference type="SAM" id="Phobius"/>
    </source>
</evidence>
<keyword evidence="2" id="KW-0812">Transmembrane</keyword>
<keyword evidence="4" id="KW-1185">Reference proteome</keyword>
<evidence type="ECO:0000313" key="4">
    <source>
        <dbReference type="Proteomes" id="UP001430848"/>
    </source>
</evidence>
<keyword evidence="2" id="KW-0472">Membrane</keyword>